<organism evidence="2 3">
    <name type="scientific">Candidatus Zambryskibacteria bacterium RIFCSPLOWO2_01_FULL_35_19</name>
    <dbReference type="NCBI Taxonomy" id="1802757"/>
    <lineage>
        <taxon>Bacteria</taxon>
        <taxon>Candidatus Zambryskiibacteriota</taxon>
    </lineage>
</organism>
<dbReference type="Gene3D" id="3.30.420.10">
    <property type="entry name" value="Ribonuclease H-like superfamily/Ribonuclease H"/>
    <property type="match status" value="1"/>
</dbReference>
<accession>A0A1G2TVY3</accession>
<evidence type="ECO:0000313" key="2">
    <source>
        <dbReference type="EMBL" id="OHB01323.1"/>
    </source>
</evidence>
<dbReference type="SUPFAM" id="SSF53098">
    <property type="entry name" value="Ribonuclease H-like"/>
    <property type="match status" value="1"/>
</dbReference>
<dbReference type="InterPro" id="IPR036397">
    <property type="entry name" value="RNaseH_sf"/>
</dbReference>
<comment type="caution">
    <text evidence="2">The sequence shown here is derived from an EMBL/GenBank/DDBJ whole genome shotgun (WGS) entry which is preliminary data.</text>
</comment>
<sequence>MRKVVFDIETSNIFQDVGSNDPVDLDISVVCVYEYENDKYSSFTEEQFGDLWKIIERTDMFITYNGDHFDIPLLNKYYPGDLFKIKSLDLLKELRESAGRRMKLDQIAEGTFGIGKSGGGLDAVKWWREGKIEKVIKYCLDDVRITKDAYEYALKNGKLIFKEGPNLNEVKLDTSKWETSTSSSSALNHTLPF</sequence>
<dbReference type="InterPro" id="IPR012337">
    <property type="entry name" value="RNaseH-like_sf"/>
</dbReference>
<name>A0A1G2TVY3_9BACT</name>
<protein>
    <recommendedName>
        <fullName evidence="1">YprB ribonuclease H-like domain-containing protein</fullName>
    </recommendedName>
</protein>
<evidence type="ECO:0000259" key="1">
    <source>
        <dbReference type="Pfam" id="PF13482"/>
    </source>
</evidence>
<gene>
    <name evidence="2" type="ORF">A3A90_00400</name>
</gene>
<dbReference type="GO" id="GO:0003676">
    <property type="term" value="F:nucleic acid binding"/>
    <property type="evidence" value="ECO:0007669"/>
    <property type="project" value="InterPro"/>
</dbReference>
<feature type="domain" description="YprB ribonuclease H-like" evidence="1">
    <location>
        <begin position="5"/>
        <end position="152"/>
    </location>
</feature>
<reference evidence="2 3" key="1">
    <citation type="journal article" date="2016" name="Nat. Commun.">
        <title>Thousands of microbial genomes shed light on interconnected biogeochemical processes in an aquifer system.</title>
        <authorList>
            <person name="Anantharaman K."/>
            <person name="Brown C.T."/>
            <person name="Hug L.A."/>
            <person name="Sharon I."/>
            <person name="Castelle C.J."/>
            <person name="Probst A.J."/>
            <person name="Thomas B.C."/>
            <person name="Singh A."/>
            <person name="Wilkins M.J."/>
            <person name="Karaoz U."/>
            <person name="Brodie E.L."/>
            <person name="Williams K.H."/>
            <person name="Hubbard S.S."/>
            <person name="Banfield J.F."/>
        </authorList>
    </citation>
    <scope>NUCLEOTIDE SEQUENCE [LARGE SCALE GENOMIC DNA]</scope>
</reference>
<proteinExistence type="predicted"/>
<evidence type="ECO:0000313" key="3">
    <source>
        <dbReference type="Proteomes" id="UP000178404"/>
    </source>
</evidence>
<dbReference type="EMBL" id="MHWA01000015">
    <property type="protein sequence ID" value="OHB01323.1"/>
    <property type="molecule type" value="Genomic_DNA"/>
</dbReference>
<dbReference type="Proteomes" id="UP000178404">
    <property type="component" value="Unassembled WGS sequence"/>
</dbReference>
<dbReference type="InterPro" id="IPR038720">
    <property type="entry name" value="YprB_RNase_H-like_dom"/>
</dbReference>
<dbReference type="AlphaFoldDB" id="A0A1G2TVY3"/>
<dbReference type="Pfam" id="PF13482">
    <property type="entry name" value="RNase_H_2"/>
    <property type="match status" value="1"/>
</dbReference>